<evidence type="ECO:0000313" key="2">
    <source>
        <dbReference type="EMBL" id="PXX11330.1"/>
    </source>
</evidence>
<evidence type="ECO:0000256" key="1">
    <source>
        <dbReference type="ARBA" id="ARBA00023002"/>
    </source>
</evidence>
<reference evidence="3" key="1">
    <citation type="submission" date="2018-05" db="EMBL/GenBank/DDBJ databases">
        <authorList>
            <person name="Deangelis K."/>
            <person name="Huntemann M."/>
            <person name="Clum A."/>
            <person name="Pillay M."/>
            <person name="Palaniappan K."/>
            <person name="Varghese N."/>
            <person name="Mikhailova N."/>
            <person name="Stamatis D."/>
            <person name="Reddy T."/>
            <person name="Daum C."/>
            <person name="Shapiro N."/>
            <person name="Ivanova N."/>
            <person name="Kyrpides N."/>
            <person name="Woyke T."/>
        </authorList>
    </citation>
    <scope>NUCLEOTIDE SEQUENCE [LARGE SCALE GENOMIC DNA]</scope>
    <source>
        <strain evidence="3">GAS496</strain>
    </source>
</reference>
<evidence type="ECO:0000313" key="3">
    <source>
        <dbReference type="Proteomes" id="UP000247781"/>
    </source>
</evidence>
<dbReference type="Pfam" id="PF13738">
    <property type="entry name" value="Pyr_redox_3"/>
    <property type="match status" value="1"/>
</dbReference>
<dbReference type="GO" id="GO:0005829">
    <property type="term" value="C:cytosol"/>
    <property type="evidence" value="ECO:0007669"/>
    <property type="project" value="TreeGrafter"/>
</dbReference>
<dbReference type="InterPro" id="IPR036188">
    <property type="entry name" value="FAD/NAD-bd_sf"/>
</dbReference>
<dbReference type="GO" id="GO:0050661">
    <property type="term" value="F:NADP binding"/>
    <property type="evidence" value="ECO:0007669"/>
    <property type="project" value="InterPro"/>
</dbReference>
<name>A0A318I0J4_9MYCO</name>
<sequence length="394" mass="42315">MTTHVEDNRDVVVIGAGPAGLAVARQLEHQHGVNTLVVDRAAAPAISWRTRYDNFRLNTTGFLSHLPGQRIPLTAGRWPTREDMVRYFDNYVRQQNITLELSCDVAGLGRIEGGWRLDTSSGEIRTRAIVLATGNYRTPTIPEWPGLSHFSGEVVHSGNFKNAWPFRDRDVLVVGAGNSAADIAVQLANNGARRIWLAVRTPPHLVRRAIGPLPSDILLELFAWAPASAVDPIIGLSERLMWGDLSAHGFNKPPLGLKATVEQTGRIPTLADELIGAVRAGRIEVVAAVEAVKPDSVILADGSCIPPTVIIAATGFSMDLDALVGHLGILDERGKPRGGFASHIGDGMFAIGYGIPPNGPLRAIRLNATPLAREIAAYLSTDSIAGERSLRMSG</sequence>
<organism evidence="2 3">
    <name type="scientific">Mycolicibacterium moriokaense</name>
    <dbReference type="NCBI Taxonomy" id="39691"/>
    <lineage>
        <taxon>Bacteria</taxon>
        <taxon>Bacillati</taxon>
        <taxon>Actinomycetota</taxon>
        <taxon>Actinomycetes</taxon>
        <taxon>Mycobacteriales</taxon>
        <taxon>Mycobacteriaceae</taxon>
        <taxon>Mycolicibacterium</taxon>
    </lineage>
</organism>
<dbReference type="Proteomes" id="UP000247781">
    <property type="component" value="Unassembled WGS sequence"/>
</dbReference>
<reference evidence="2 3" key="2">
    <citation type="submission" date="2018-06" db="EMBL/GenBank/DDBJ databases">
        <title>Sequencing of bacterial isolates from soil warming experiment in Harvard Forest, Massachusetts, USA.</title>
        <authorList>
            <person name="Deangelis K.PhD."/>
        </authorList>
    </citation>
    <scope>NUCLEOTIDE SEQUENCE [LARGE SCALE GENOMIC DNA]</scope>
    <source>
        <strain evidence="2 3">GAS496</strain>
    </source>
</reference>
<dbReference type="InterPro" id="IPR050982">
    <property type="entry name" value="Auxin_biosynth/cation_transpt"/>
</dbReference>
<proteinExistence type="predicted"/>
<comment type="caution">
    <text evidence="2">The sequence shown here is derived from an EMBL/GenBank/DDBJ whole genome shotgun (WGS) entry which is preliminary data.</text>
</comment>
<keyword evidence="3" id="KW-1185">Reference proteome</keyword>
<dbReference type="GO" id="GO:0050660">
    <property type="term" value="F:flavin adenine dinucleotide binding"/>
    <property type="evidence" value="ECO:0007669"/>
    <property type="project" value="InterPro"/>
</dbReference>
<gene>
    <name evidence="2" type="ORF">C8E89_103419</name>
</gene>
<dbReference type="PANTHER" id="PTHR43539">
    <property type="entry name" value="FLAVIN-BINDING MONOOXYGENASE-LIKE PROTEIN (AFU_ORTHOLOGUE AFUA_4G09220)"/>
    <property type="match status" value="1"/>
</dbReference>
<dbReference type="PRINTS" id="PR00469">
    <property type="entry name" value="PNDRDTASEII"/>
</dbReference>
<accession>A0A318I0J4</accession>
<dbReference type="PRINTS" id="PR00368">
    <property type="entry name" value="FADPNR"/>
</dbReference>
<dbReference type="SUPFAM" id="SSF51905">
    <property type="entry name" value="FAD/NAD(P)-binding domain"/>
    <property type="match status" value="2"/>
</dbReference>
<dbReference type="PANTHER" id="PTHR43539:SF78">
    <property type="entry name" value="FLAVIN-CONTAINING MONOOXYGENASE"/>
    <property type="match status" value="1"/>
</dbReference>
<dbReference type="EMBL" id="QJJU01000003">
    <property type="protein sequence ID" value="PXX11330.1"/>
    <property type="molecule type" value="Genomic_DNA"/>
</dbReference>
<dbReference type="Gene3D" id="3.50.50.60">
    <property type="entry name" value="FAD/NAD(P)-binding domain"/>
    <property type="match status" value="1"/>
</dbReference>
<dbReference type="AlphaFoldDB" id="A0A318I0J4"/>
<protein>
    <submittedName>
        <fullName evidence="2">Cation diffusion facilitator CzcD-associated flavoprotein CzcO</fullName>
    </submittedName>
</protein>
<dbReference type="OrthoDB" id="178899at2"/>
<dbReference type="RefSeq" id="WP_110315367.1">
    <property type="nucleotide sequence ID" value="NZ_QJJU01000003.1"/>
</dbReference>
<dbReference type="GO" id="GO:0004497">
    <property type="term" value="F:monooxygenase activity"/>
    <property type="evidence" value="ECO:0007669"/>
    <property type="project" value="TreeGrafter"/>
</dbReference>
<keyword evidence="1" id="KW-0560">Oxidoreductase</keyword>